<dbReference type="Pfam" id="PF02836">
    <property type="entry name" value="Glyco_hydro_2_C"/>
    <property type="match status" value="1"/>
</dbReference>
<keyword evidence="4" id="KW-0378">Hydrolase</keyword>
<dbReference type="SUPFAM" id="SSF51445">
    <property type="entry name" value="(Trans)glycosidases"/>
    <property type="match status" value="1"/>
</dbReference>
<name>A0A4R7VQT5_9PSEU</name>
<dbReference type="PANTHER" id="PTHR42732:SF3">
    <property type="entry name" value="HYDROLASE"/>
    <property type="match status" value="1"/>
</dbReference>
<dbReference type="InterPro" id="IPR006103">
    <property type="entry name" value="Glyco_hydro_2_cat"/>
</dbReference>
<evidence type="ECO:0000313" key="4">
    <source>
        <dbReference type="EMBL" id="TDV52123.1"/>
    </source>
</evidence>
<organism evidence="4 5">
    <name type="scientific">Actinophytocola oryzae</name>
    <dbReference type="NCBI Taxonomy" id="502181"/>
    <lineage>
        <taxon>Bacteria</taxon>
        <taxon>Bacillati</taxon>
        <taxon>Actinomycetota</taxon>
        <taxon>Actinomycetes</taxon>
        <taxon>Pseudonocardiales</taxon>
        <taxon>Pseudonocardiaceae</taxon>
    </lineage>
</organism>
<dbReference type="InterPro" id="IPR006104">
    <property type="entry name" value="Glyco_hydro_2_N"/>
</dbReference>
<proteinExistence type="inferred from homology"/>
<dbReference type="GO" id="GO:0004553">
    <property type="term" value="F:hydrolase activity, hydrolyzing O-glycosyl compounds"/>
    <property type="evidence" value="ECO:0007669"/>
    <property type="project" value="InterPro"/>
</dbReference>
<dbReference type="EMBL" id="SOCP01000005">
    <property type="protein sequence ID" value="TDV52123.1"/>
    <property type="molecule type" value="Genomic_DNA"/>
</dbReference>
<dbReference type="Gene3D" id="3.20.20.80">
    <property type="entry name" value="Glycosidases"/>
    <property type="match status" value="1"/>
</dbReference>
<gene>
    <name evidence="4" type="ORF">CLV71_105254</name>
</gene>
<dbReference type="SUPFAM" id="SSF49785">
    <property type="entry name" value="Galactose-binding domain-like"/>
    <property type="match status" value="1"/>
</dbReference>
<dbReference type="Pfam" id="PF02837">
    <property type="entry name" value="Glyco_hydro_2_N"/>
    <property type="match status" value="1"/>
</dbReference>
<reference evidence="4 5" key="1">
    <citation type="submission" date="2019-03" db="EMBL/GenBank/DDBJ databases">
        <title>Genomic Encyclopedia of Archaeal and Bacterial Type Strains, Phase II (KMG-II): from individual species to whole genera.</title>
        <authorList>
            <person name="Goeker M."/>
        </authorList>
    </citation>
    <scope>NUCLEOTIDE SEQUENCE [LARGE SCALE GENOMIC DNA]</scope>
    <source>
        <strain evidence="4 5">DSM 45499</strain>
    </source>
</reference>
<dbReference type="PANTHER" id="PTHR42732">
    <property type="entry name" value="BETA-GALACTOSIDASE"/>
    <property type="match status" value="1"/>
</dbReference>
<dbReference type="Gene3D" id="2.60.120.260">
    <property type="entry name" value="Galactose-binding domain-like"/>
    <property type="match status" value="1"/>
</dbReference>
<dbReference type="InterPro" id="IPR051913">
    <property type="entry name" value="GH2_Domain-Containing"/>
</dbReference>
<sequence length="588" mass="66439">MHPRPQLSRANWQDLCGEWEFTHDDEDAGVLVGWWRGDRPFDRVITVPFPPESAASGIHDPAPHPIVWYRRTFTAPEGERVLLHFGAVDYRARVWVNGTEVVSHVGGHAPFQVDITHALRAGDQTLVVRAADSVDDLTQPRGKQYWEPEPDVIWYHRTTGIWQPVWLEAVPATHLAELVWVPSAANRTVTLRAVLAGAATSLRVRLSFDGRVLADDVYSVDGPSLERTITLPRGDFRWSPGNPRLVEAELEVGDDRVTSYLGLRDVGVQDGRFTVNGERVFLRMVLAQGYWPQSHLAAPSEEALRREVELIMELGFNGVRVHQKVEDPRFLYWCDRLGLVVWGEMANAYEYSVDGVARFTTEWLEVVRRDLSHPCVVTWLPVNESWGTPALREDPRQRHFLESLYHLTHALDGTRPVISNDGWEHATSDIWTVHDYSPAAEDLTARYGTGEAVARSLGRDWPGPKRVHLGDPVRGDQPLMLTEFGGLSYTPESGERWFGYRTVENAEDLLASYERLVTALVGSDQVAGYCYTQLTDTEQEVNGLLTEDRAHKLDPAEVRRVNSLPAASVPTERLNRMIEETRRTSRGE</sequence>
<feature type="domain" description="Glycoside hydrolase family 2 catalytic" evidence="2">
    <location>
        <begin position="266"/>
        <end position="429"/>
    </location>
</feature>
<comment type="similarity">
    <text evidence="1">Belongs to the glycosyl hydrolase 2 family.</text>
</comment>
<evidence type="ECO:0000313" key="5">
    <source>
        <dbReference type="Proteomes" id="UP000294927"/>
    </source>
</evidence>
<evidence type="ECO:0000259" key="2">
    <source>
        <dbReference type="Pfam" id="PF02836"/>
    </source>
</evidence>
<evidence type="ECO:0000259" key="3">
    <source>
        <dbReference type="Pfam" id="PF02837"/>
    </source>
</evidence>
<dbReference type="AlphaFoldDB" id="A0A4R7VQT5"/>
<accession>A0A4R7VQT5</accession>
<keyword evidence="5" id="KW-1185">Reference proteome</keyword>
<dbReference type="InterPro" id="IPR008979">
    <property type="entry name" value="Galactose-bd-like_sf"/>
</dbReference>
<dbReference type="Proteomes" id="UP000294927">
    <property type="component" value="Unassembled WGS sequence"/>
</dbReference>
<protein>
    <submittedName>
        <fullName evidence="4">Glycosyl hydrolase family 2</fullName>
    </submittedName>
</protein>
<dbReference type="OrthoDB" id="9762066at2"/>
<comment type="caution">
    <text evidence="4">The sequence shown here is derived from an EMBL/GenBank/DDBJ whole genome shotgun (WGS) entry which is preliminary data.</text>
</comment>
<evidence type="ECO:0000256" key="1">
    <source>
        <dbReference type="ARBA" id="ARBA00007401"/>
    </source>
</evidence>
<dbReference type="InterPro" id="IPR017853">
    <property type="entry name" value="GH"/>
</dbReference>
<dbReference type="GO" id="GO:0005975">
    <property type="term" value="P:carbohydrate metabolic process"/>
    <property type="evidence" value="ECO:0007669"/>
    <property type="project" value="InterPro"/>
</dbReference>
<dbReference type="RefSeq" id="WP_133903526.1">
    <property type="nucleotide sequence ID" value="NZ_SOCP01000005.1"/>
</dbReference>
<feature type="domain" description="Glycosyl hydrolases family 2 sugar binding" evidence="3">
    <location>
        <begin position="14"/>
        <end position="130"/>
    </location>
</feature>